<protein>
    <recommendedName>
        <fullName evidence="3">Lipoprotein</fullName>
    </recommendedName>
</protein>
<organism evidence="1 2">
    <name type="scientific">Nonlabens dokdonensis</name>
    <dbReference type="NCBI Taxonomy" id="328515"/>
    <lineage>
        <taxon>Bacteria</taxon>
        <taxon>Pseudomonadati</taxon>
        <taxon>Bacteroidota</taxon>
        <taxon>Flavobacteriia</taxon>
        <taxon>Flavobacteriales</taxon>
        <taxon>Flavobacteriaceae</taxon>
        <taxon>Nonlabens</taxon>
    </lineage>
</organism>
<dbReference type="PROSITE" id="PS51257">
    <property type="entry name" value="PROKAR_LIPOPROTEIN"/>
    <property type="match status" value="1"/>
</dbReference>
<evidence type="ECO:0008006" key="3">
    <source>
        <dbReference type="Google" id="ProtNLM"/>
    </source>
</evidence>
<comment type="caution">
    <text evidence="1">The sequence shown here is derived from an EMBL/GenBank/DDBJ whole genome shotgun (WGS) entry which is preliminary data.</text>
</comment>
<proteinExistence type="predicted"/>
<evidence type="ECO:0000313" key="2">
    <source>
        <dbReference type="Proteomes" id="UP000196102"/>
    </source>
</evidence>
<dbReference type="AlphaFoldDB" id="A0A1Z8AVB2"/>
<dbReference type="RefSeq" id="WP_303687027.1">
    <property type="nucleotide sequence ID" value="NZ_CAJXYO010000002.1"/>
</dbReference>
<dbReference type="Proteomes" id="UP000196102">
    <property type="component" value="Unassembled WGS sequence"/>
</dbReference>
<dbReference type="EMBL" id="MAAX01000128">
    <property type="protein sequence ID" value="OUS14272.1"/>
    <property type="molecule type" value="Genomic_DNA"/>
</dbReference>
<sequence>MRSFLIVFFVAALSTSCSTDFPKKEITTQSLNGFIEGGNAAGVYGKAGLKITADSIKMNDWPISRLVNSLNALRDTTIVDQTRFSDVYTIQIANIGELDEGAFCDSLIVELGRAGLAN</sequence>
<gene>
    <name evidence="1" type="ORF">A9Q93_08680</name>
</gene>
<accession>A0A1Z8AVB2</accession>
<evidence type="ECO:0000313" key="1">
    <source>
        <dbReference type="EMBL" id="OUS14272.1"/>
    </source>
</evidence>
<reference evidence="2" key="1">
    <citation type="journal article" date="2017" name="Proc. Natl. Acad. Sci. U.S.A.">
        <title>Simulation of Deepwater Horizon oil plume reveals substrate specialization within a complex community of hydrocarbon-degraders.</title>
        <authorList>
            <person name="Hu P."/>
            <person name="Dubinsky E.A."/>
            <person name="Probst A.J."/>
            <person name="Wang J."/>
            <person name="Sieber C.M.K."/>
            <person name="Tom L.M."/>
            <person name="Gardinali P."/>
            <person name="Banfield J.F."/>
            <person name="Atlas R.M."/>
            <person name="Andersen G.L."/>
        </authorList>
    </citation>
    <scope>NUCLEOTIDE SEQUENCE [LARGE SCALE GENOMIC DNA]</scope>
</reference>
<name>A0A1Z8AVB2_9FLAO</name>